<dbReference type="InterPro" id="IPR021437">
    <property type="entry name" value="DUF3086"/>
</dbReference>
<gene>
    <name evidence="2" type="ORF">CPARK_000063400</name>
</gene>
<evidence type="ECO:0000313" key="2">
    <source>
        <dbReference type="EMBL" id="BDA39794.1"/>
    </source>
</evidence>
<keyword evidence="3" id="KW-1185">Reference proteome</keyword>
<feature type="coiled-coil region" evidence="1">
    <location>
        <begin position="102"/>
        <end position="129"/>
    </location>
</feature>
<organism evidence="2 3">
    <name type="scientific">cyanobacterium endosymbiont of Braarudosphaera bigelowii</name>
    <dbReference type="NCBI Taxonomy" id="1285375"/>
    <lineage>
        <taxon>Bacteria</taxon>
        <taxon>Bacillati</taxon>
        <taxon>Cyanobacteriota</taxon>
        <taxon>Cyanophyceae</taxon>
        <taxon>Oscillatoriophycideae</taxon>
        <taxon>Chroococcales</taxon>
        <taxon>Aphanothecaceae</taxon>
        <taxon>Candidatus Atelocyanobacterium</taxon>
        <taxon>Candidatus Atelocyanobacterium thalassae</taxon>
    </lineage>
</organism>
<evidence type="ECO:0000313" key="3">
    <source>
        <dbReference type="Proteomes" id="UP001319803"/>
    </source>
</evidence>
<evidence type="ECO:0008006" key="4">
    <source>
        <dbReference type="Google" id="ProtNLM"/>
    </source>
</evidence>
<keyword evidence="1" id="KW-0175">Coiled coil</keyword>
<dbReference type="EMBL" id="AP024987">
    <property type="protein sequence ID" value="BDA39794.1"/>
    <property type="molecule type" value="Genomic_DNA"/>
</dbReference>
<dbReference type="RefSeq" id="WP_229636772.1">
    <property type="nucleotide sequence ID" value="NZ_AP024987.1"/>
</dbReference>
<evidence type="ECO:0000256" key="1">
    <source>
        <dbReference type="SAM" id="Coils"/>
    </source>
</evidence>
<proteinExistence type="predicted"/>
<name>A0ABN6K2U5_9CHRO</name>
<feature type="coiled-coil region" evidence="1">
    <location>
        <begin position="46"/>
        <end position="73"/>
    </location>
</feature>
<dbReference type="Pfam" id="PF11285">
    <property type="entry name" value="DUF3086"/>
    <property type="match status" value="1"/>
</dbReference>
<sequence>MNSNSSQPFDKLNSISNNSFLQNEELESYDSSSYIFEEKKTHGGSNIELSKNIFNLEKQIENLVEQVKILRDEKHLITTKNNSIRANQLAEETLEKIVQEGLIELKKQKQTLTTSIEKLEHRRNKIHEEMSTNFAGVSEDLAIKVQGFKKYLVGSLQDLAETAEQLDLSISTKENSKKISKNTERPPQNDSLEIYFATKEFRKQHLQIEKAIKNYQKEPNYYGAPWHLRRTFETIHAEKVKEWFFLRSGKGAVNSTGNRLHDMLVASAIISILGELYGNNNRILILASAPERLGGWRRGLQDCLGISRGDFGPDKGITLFESSEILVQRAKRLIDNKFLPFIIIDEAEEQVSPFLLQFPLYIAFLNCS</sequence>
<reference evidence="2 3" key="1">
    <citation type="submission" date="2021-08" db="EMBL/GenBank/DDBJ databases">
        <title>Endosymbiont genome of Braarudosphaera bigelowii.</title>
        <authorList>
            <person name="Suzuki S."/>
            <person name="Ishida K."/>
        </authorList>
    </citation>
    <scope>NUCLEOTIDE SEQUENCE [LARGE SCALE GENOMIC DNA]</scope>
    <source>
        <strain evidence="2">CPSB-1</strain>
    </source>
</reference>
<accession>A0ABN6K2U5</accession>
<protein>
    <recommendedName>
        <fullName evidence="4">DUF3086 domain-containing protein</fullName>
    </recommendedName>
</protein>
<dbReference type="Proteomes" id="UP001319803">
    <property type="component" value="Chromosome"/>
</dbReference>